<organism evidence="1 2">
    <name type="scientific">Clostridium puniceum</name>
    <dbReference type="NCBI Taxonomy" id="29367"/>
    <lineage>
        <taxon>Bacteria</taxon>
        <taxon>Bacillati</taxon>
        <taxon>Bacillota</taxon>
        <taxon>Clostridia</taxon>
        <taxon>Eubacteriales</taxon>
        <taxon>Clostridiaceae</taxon>
        <taxon>Clostridium</taxon>
    </lineage>
</organism>
<proteinExistence type="predicted"/>
<evidence type="ECO:0008006" key="3">
    <source>
        <dbReference type="Google" id="ProtNLM"/>
    </source>
</evidence>
<evidence type="ECO:0000313" key="2">
    <source>
        <dbReference type="Proteomes" id="UP000190890"/>
    </source>
</evidence>
<dbReference type="Proteomes" id="UP000190890">
    <property type="component" value="Unassembled WGS sequence"/>
</dbReference>
<evidence type="ECO:0000313" key="1">
    <source>
        <dbReference type="EMBL" id="OOM75876.1"/>
    </source>
</evidence>
<comment type="caution">
    <text evidence="1">The sequence shown here is derived from an EMBL/GenBank/DDBJ whole genome shotgun (WGS) entry which is preliminary data.</text>
</comment>
<dbReference type="EMBL" id="LZZM01000179">
    <property type="protein sequence ID" value="OOM75876.1"/>
    <property type="molecule type" value="Genomic_DNA"/>
</dbReference>
<dbReference type="RefSeq" id="WP_242954145.1">
    <property type="nucleotide sequence ID" value="NZ_LZZM01000179.1"/>
</dbReference>
<name>A0A1S8TDT9_9CLOT</name>
<reference evidence="1 2" key="1">
    <citation type="submission" date="2016-05" db="EMBL/GenBank/DDBJ databases">
        <title>Microbial solvent formation.</title>
        <authorList>
            <person name="Poehlein A."/>
            <person name="Montoya Solano J.D."/>
            <person name="Flitsch S."/>
            <person name="Krabben P."/>
            <person name="Duerre P."/>
            <person name="Daniel R."/>
        </authorList>
    </citation>
    <scope>NUCLEOTIDE SEQUENCE [LARGE SCALE GENOMIC DNA]</scope>
    <source>
        <strain evidence="1 2">DSM 2619</strain>
    </source>
</reference>
<dbReference type="STRING" id="29367.CLPUN_29130"/>
<gene>
    <name evidence="1" type="ORF">CLPUN_29130</name>
</gene>
<dbReference type="AlphaFoldDB" id="A0A1S8TDT9"/>
<sequence>MYFSVIANKVRNEKELDLIKDYLKDMELLSSMPYSNFISIADLKGKSPTDLADDSLIETVDFIISKCSNI</sequence>
<keyword evidence="2" id="KW-1185">Reference proteome</keyword>
<protein>
    <recommendedName>
        <fullName evidence="3">CobQ/CobB/MinD/ParA nucleotide binding domain protein</fullName>
    </recommendedName>
</protein>
<accession>A0A1S8TDT9</accession>